<dbReference type="EMBL" id="AXZF01000174">
    <property type="protein sequence ID" value="ERT65073.1"/>
    <property type="molecule type" value="Genomic_DNA"/>
</dbReference>
<feature type="transmembrane region" description="Helical" evidence="8">
    <location>
        <begin position="269"/>
        <end position="289"/>
    </location>
</feature>
<keyword evidence="5 8" id="KW-0812">Transmembrane</keyword>
<evidence type="ECO:0000256" key="5">
    <source>
        <dbReference type="ARBA" id="ARBA00022692"/>
    </source>
</evidence>
<comment type="similarity">
    <text evidence="2">Belongs to the binding-protein-dependent transport system permease family. FecCD subfamily.</text>
</comment>
<feature type="transmembrane region" description="Helical" evidence="8">
    <location>
        <begin position="44"/>
        <end position="64"/>
    </location>
</feature>
<dbReference type="CDD" id="cd06550">
    <property type="entry name" value="TM_ABC_iron-siderophores_like"/>
    <property type="match status" value="1"/>
</dbReference>
<dbReference type="InterPro" id="IPR000522">
    <property type="entry name" value="ABC_transptr_permease_BtuC"/>
</dbReference>
<dbReference type="PANTHER" id="PTHR30472:SF19">
    <property type="entry name" value="PETROBACTIN IMPORT SYSTEM PERMEASE PROTEIN YCLO"/>
    <property type="match status" value="1"/>
</dbReference>
<keyword evidence="6 8" id="KW-1133">Transmembrane helix</keyword>
<accession>U7V2X3</accession>
<organism evidence="9 10">
    <name type="scientific">Cetobacterium somerae ATCC BAA-474</name>
    <dbReference type="NCBI Taxonomy" id="1319815"/>
    <lineage>
        <taxon>Bacteria</taxon>
        <taxon>Fusobacteriati</taxon>
        <taxon>Fusobacteriota</taxon>
        <taxon>Fusobacteriia</taxon>
        <taxon>Fusobacteriales</taxon>
        <taxon>Fusobacteriaceae</taxon>
        <taxon>Cetobacterium</taxon>
    </lineage>
</organism>
<feature type="transmembrane region" description="Helical" evidence="8">
    <location>
        <begin position="106"/>
        <end position="123"/>
    </location>
</feature>
<keyword evidence="4" id="KW-1003">Cell membrane</keyword>
<evidence type="ECO:0000256" key="4">
    <source>
        <dbReference type="ARBA" id="ARBA00022475"/>
    </source>
</evidence>
<dbReference type="GO" id="GO:0033214">
    <property type="term" value="P:siderophore-iron import into cell"/>
    <property type="evidence" value="ECO:0007669"/>
    <property type="project" value="TreeGrafter"/>
</dbReference>
<evidence type="ECO:0000256" key="6">
    <source>
        <dbReference type="ARBA" id="ARBA00022989"/>
    </source>
</evidence>
<comment type="subcellular location">
    <subcellularLocation>
        <location evidence="1">Cell membrane</location>
        <topology evidence="1">Multi-pass membrane protein</topology>
    </subcellularLocation>
</comment>
<feature type="transmembrane region" description="Helical" evidence="8">
    <location>
        <begin position="296"/>
        <end position="316"/>
    </location>
</feature>
<dbReference type="PATRIC" id="fig|1319815.3.peg.2684"/>
<name>U7V2X3_9FUSO</name>
<dbReference type="RefSeq" id="WP_023052343.1">
    <property type="nucleotide sequence ID" value="NZ_CP173062.2"/>
</dbReference>
<keyword evidence="3" id="KW-0813">Transport</keyword>
<dbReference type="STRING" id="1319815.HMPREF0202_02817"/>
<dbReference type="GO" id="GO:0022857">
    <property type="term" value="F:transmembrane transporter activity"/>
    <property type="evidence" value="ECO:0007669"/>
    <property type="project" value="InterPro"/>
</dbReference>
<sequence length="322" mass="36084">MKNNEKRMENILLGLLLALLIAAAFFLLVGVNKNNFRYLISTRGIKILAIVLSGTCVAVSTLLFQTVTDSRILTPSVMGLDSMYVFLQTMTIFLFRRTLPLLTTPIPKFFITVGLMVTVSIFLQKFFTGKSKGKLLYMILIGMIVGTFLDSLSNGIQMIMDPNEFLVLQSSLFASYNRVNTTLLSIAYIIVALVFFWLRKDMRTLDVMSLGYSQSINLGLDYKKLLRKNLTIVGLLVSISTALVGPVVFLGLLTVNISKELLKTYKHKYLVVASIFMSILSLIIGQLIVEKIFNNSFPVGTVINFVGGMYLLWILLKERRIG</sequence>
<proteinExistence type="inferred from homology"/>
<evidence type="ECO:0000256" key="8">
    <source>
        <dbReference type="SAM" id="Phobius"/>
    </source>
</evidence>
<dbReference type="eggNOG" id="COG4605">
    <property type="taxonomic scope" value="Bacteria"/>
</dbReference>
<feature type="transmembrane region" description="Helical" evidence="8">
    <location>
        <begin position="76"/>
        <end position="94"/>
    </location>
</feature>
<keyword evidence="10" id="KW-1185">Reference proteome</keyword>
<dbReference type="AlphaFoldDB" id="U7V2X3"/>
<gene>
    <name evidence="9" type="ORF">HMPREF0202_02817</name>
</gene>
<dbReference type="SUPFAM" id="SSF81345">
    <property type="entry name" value="ABC transporter involved in vitamin B12 uptake, BtuC"/>
    <property type="match status" value="1"/>
</dbReference>
<comment type="caution">
    <text evidence="9">The sequence shown here is derived from an EMBL/GenBank/DDBJ whole genome shotgun (WGS) entry which is preliminary data.</text>
</comment>
<evidence type="ECO:0000256" key="2">
    <source>
        <dbReference type="ARBA" id="ARBA00007935"/>
    </source>
</evidence>
<evidence type="ECO:0000313" key="9">
    <source>
        <dbReference type="EMBL" id="ERT65073.1"/>
    </source>
</evidence>
<keyword evidence="7 8" id="KW-0472">Membrane</keyword>
<evidence type="ECO:0000313" key="10">
    <source>
        <dbReference type="Proteomes" id="UP000017081"/>
    </source>
</evidence>
<dbReference type="PANTHER" id="PTHR30472">
    <property type="entry name" value="FERRIC ENTEROBACTIN TRANSPORT SYSTEM PERMEASE PROTEIN"/>
    <property type="match status" value="1"/>
</dbReference>
<protein>
    <recommendedName>
        <fullName evidence="11">Iron chelate uptake ABC transporter, FeCT family, permease protein</fullName>
    </recommendedName>
</protein>
<evidence type="ECO:0000256" key="7">
    <source>
        <dbReference type="ARBA" id="ARBA00023136"/>
    </source>
</evidence>
<evidence type="ECO:0000256" key="1">
    <source>
        <dbReference type="ARBA" id="ARBA00004651"/>
    </source>
</evidence>
<dbReference type="Proteomes" id="UP000017081">
    <property type="component" value="Unassembled WGS sequence"/>
</dbReference>
<reference evidence="9 10" key="1">
    <citation type="submission" date="2013-08" db="EMBL/GenBank/DDBJ databases">
        <authorList>
            <person name="Weinstock G."/>
            <person name="Sodergren E."/>
            <person name="Wylie T."/>
            <person name="Fulton L."/>
            <person name="Fulton R."/>
            <person name="Fronick C."/>
            <person name="O'Laughlin M."/>
            <person name="Godfrey J."/>
            <person name="Miner T."/>
            <person name="Herter B."/>
            <person name="Appelbaum E."/>
            <person name="Cordes M."/>
            <person name="Lek S."/>
            <person name="Wollam A."/>
            <person name="Pepin K.H."/>
            <person name="Palsikar V.B."/>
            <person name="Mitreva M."/>
            <person name="Wilson R.K."/>
        </authorList>
    </citation>
    <scope>NUCLEOTIDE SEQUENCE [LARGE SCALE GENOMIC DNA]</scope>
    <source>
        <strain evidence="9 10">ATCC BAA-474</strain>
    </source>
</reference>
<evidence type="ECO:0008006" key="11">
    <source>
        <dbReference type="Google" id="ProtNLM"/>
    </source>
</evidence>
<dbReference type="Pfam" id="PF01032">
    <property type="entry name" value="FecCD"/>
    <property type="match status" value="1"/>
</dbReference>
<dbReference type="Gene3D" id="1.10.3470.10">
    <property type="entry name" value="ABC transporter involved in vitamin B12 uptake, BtuC"/>
    <property type="match status" value="1"/>
</dbReference>
<dbReference type="GO" id="GO:0005886">
    <property type="term" value="C:plasma membrane"/>
    <property type="evidence" value="ECO:0007669"/>
    <property type="project" value="UniProtKB-SubCell"/>
</dbReference>
<dbReference type="HOGENOM" id="CLU_050494_0_0_0"/>
<feature type="transmembrane region" description="Helical" evidence="8">
    <location>
        <begin position="135"/>
        <end position="159"/>
    </location>
</feature>
<feature type="transmembrane region" description="Helical" evidence="8">
    <location>
        <begin position="232"/>
        <end position="257"/>
    </location>
</feature>
<dbReference type="InterPro" id="IPR037294">
    <property type="entry name" value="ABC_BtuC-like"/>
</dbReference>
<feature type="transmembrane region" description="Helical" evidence="8">
    <location>
        <begin position="179"/>
        <end position="198"/>
    </location>
</feature>
<feature type="transmembrane region" description="Helical" evidence="8">
    <location>
        <begin position="12"/>
        <end position="32"/>
    </location>
</feature>
<evidence type="ECO:0000256" key="3">
    <source>
        <dbReference type="ARBA" id="ARBA00022448"/>
    </source>
</evidence>